<protein>
    <recommendedName>
        <fullName evidence="4">Protein TIC 214</fullName>
    </recommendedName>
    <alternativeName>
        <fullName evidence="8">Translocon at the inner envelope membrane of chloroplasts 214</fullName>
    </alternativeName>
</protein>
<comment type="caution">
    <text evidence="9">The sequence shown here is derived from an EMBL/GenBank/DDBJ whole genome shotgun (WGS) entry which is preliminary data.</text>
</comment>
<keyword evidence="10" id="KW-1185">Reference proteome</keyword>
<dbReference type="GO" id="GO:0042170">
    <property type="term" value="C:plastid membrane"/>
    <property type="evidence" value="ECO:0007669"/>
    <property type="project" value="UniProtKB-SubCell"/>
</dbReference>
<dbReference type="PANTHER" id="PTHR33163">
    <property type="entry name" value="PROTEIN TIC 214-RELATED"/>
    <property type="match status" value="1"/>
</dbReference>
<evidence type="ECO:0000256" key="5">
    <source>
        <dbReference type="ARBA" id="ARBA00022692"/>
    </source>
</evidence>
<evidence type="ECO:0000256" key="4">
    <source>
        <dbReference type="ARBA" id="ARBA00016640"/>
    </source>
</evidence>
<evidence type="ECO:0000313" key="10">
    <source>
        <dbReference type="Proteomes" id="UP000215914"/>
    </source>
</evidence>
<comment type="similarity">
    <text evidence="2">Belongs to the TIC214 family.</text>
</comment>
<evidence type="ECO:0000256" key="6">
    <source>
        <dbReference type="ARBA" id="ARBA00022927"/>
    </source>
</evidence>
<dbReference type="GO" id="GO:0015031">
    <property type="term" value="P:protein transport"/>
    <property type="evidence" value="ECO:0007669"/>
    <property type="project" value="UniProtKB-KW"/>
</dbReference>
<proteinExistence type="inferred from homology"/>
<dbReference type="PANTHER" id="PTHR33163:SF40">
    <property type="entry name" value="PROTEIN TIC 214"/>
    <property type="match status" value="1"/>
</dbReference>
<comment type="subcellular location">
    <subcellularLocation>
        <location evidence="1">Plastid membrane</location>
        <topology evidence="1">Multi-pass membrane protein</topology>
    </subcellularLocation>
</comment>
<evidence type="ECO:0000256" key="7">
    <source>
        <dbReference type="ARBA" id="ARBA00022989"/>
    </source>
</evidence>
<evidence type="ECO:0000256" key="1">
    <source>
        <dbReference type="ARBA" id="ARBA00004446"/>
    </source>
</evidence>
<gene>
    <name evidence="9" type="ORF">HanXRQr2_Chr17g0811921</name>
</gene>
<keyword evidence="6" id="KW-0653">Protein transport</keyword>
<dbReference type="Pfam" id="PF05758">
    <property type="entry name" value="Ycf1"/>
    <property type="match status" value="2"/>
</dbReference>
<organism evidence="9 10">
    <name type="scientific">Helianthus annuus</name>
    <name type="common">Common sunflower</name>
    <dbReference type="NCBI Taxonomy" id="4232"/>
    <lineage>
        <taxon>Eukaryota</taxon>
        <taxon>Viridiplantae</taxon>
        <taxon>Streptophyta</taxon>
        <taxon>Embryophyta</taxon>
        <taxon>Tracheophyta</taxon>
        <taxon>Spermatophyta</taxon>
        <taxon>Magnoliopsida</taxon>
        <taxon>eudicotyledons</taxon>
        <taxon>Gunneridae</taxon>
        <taxon>Pentapetalae</taxon>
        <taxon>asterids</taxon>
        <taxon>campanulids</taxon>
        <taxon>Asterales</taxon>
        <taxon>Asteraceae</taxon>
        <taxon>Asteroideae</taxon>
        <taxon>Heliantheae alliance</taxon>
        <taxon>Heliantheae</taxon>
        <taxon>Helianthus</taxon>
    </lineage>
</organism>
<reference evidence="9" key="2">
    <citation type="submission" date="2020-06" db="EMBL/GenBank/DDBJ databases">
        <title>Helianthus annuus Genome sequencing and assembly Release 2.</title>
        <authorList>
            <person name="Gouzy J."/>
            <person name="Langlade N."/>
            <person name="Munos S."/>
        </authorList>
    </citation>
    <scope>NUCLEOTIDE SEQUENCE</scope>
    <source>
        <tissue evidence="9">Leaves</tissue>
    </source>
</reference>
<sequence length="249" mass="30169">MQGLDHQLRIRKFKHIAFLTRSERSFKKSHFKNYNLYRKFNRDSGFISYLEEPDFCRGVIKDSMRVQRRKMVIWGPSQGNPHSPLFFGKNGRFSFSYIRPNETFFFNIRDWLGKKSEFEILDQQFQVNKNNQEDVIEFWENIPYAQKSRSCNYNGLQGWNREIYLKCNYNGLQFSKTEFPKSWLIEGFQIKILYPFHLKHWHRSKLRLSDRDRKLQDDFDSCFLTVLGMETEYPFGPPRKTPSFFEPIF</sequence>
<keyword evidence="7" id="KW-1133">Transmembrane helix</keyword>
<dbReference type="Gramene" id="mRNA:HanXRQr2_Chr17g0811921">
    <property type="protein sequence ID" value="mRNA:HanXRQr2_Chr17g0811921"/>
    <property type="gene ID" value="HanXRQr2_Chr17g0811921"/>
</dbReference>
<reference evidence="9" key="1">
    <citation type="journal article" date="2017" name="Nature">
        <title>The sunflower genome provides insights into oil metabolism, flowering and Asterid evolution.</title>
        <authorList>
            <person name="Badouin H."/>
            <person name="Gouzy J."/>
            <person name="Grassa C.J."/>
            <person name="Murat F."/>
            <person name="Staton S.E."/>
            <person name="Cottret L."/>
            <person name="Lelandais-Briere C."/>
            <person name="Owens G.L."/>
            <person name="Carrere S."/>
            <person name="Mayjonade B."/>
            <person name="Legrand L."/>
            <person name="Gill N."/>
            <person name="Kane N.C."/>
            <person name="Bowers J.E."/>
            <person name="Hubner S."/>
            <person name="Bellec A."/>
            <person name="Berard A."/>
            <person name="Berges H."/>
            <person name="Blanchet N."/>
            <person name="Boniface M.C."/>
            <person name="Brunel D."/>
            <person name="Catrice O."/>
            <person name="Chaidir N."/>
            <person name="Claudel C."/>
            <person name="Donnadieu C."/>
            <person name="Faraut T."/>
            <person name="Fievet G."/>
            <person name="Helmstetter N."/>
            <person name="King M."/>
            <person name="Knapp S.J."/>
            <person name="Lai Z."/>
            <person name="Le Paslier M.C."/>
            <person name="Lippi Y."/>
            <person name="Lorenzon L."/>
            <person name="Mandel J.R."/>
            <person name="Marage G."/>
            <person name="Marchand G."/>
            <person name="Marquand E."/>
            <person name="Bret-Mestries E."/>
            <person name="Morien E."/>
            <person name="Nambeesan S."/>
            <person name="Nguyen T."/>
            <person name="Pegot-Espagnet P."/>
            <person name="Pouilly N."/>
            <person name="Raftis F."/>
            <person name="Sallet E."/>
            <person name="Schiex T."/>
            <person name="Thomas J."/>
            <person name="Vandecasteele C."/>
            <person name="Vares D."/>
            <person name="Vear F."/>
            <person name="Vautrin S."/>
            <person name="Crespi M."/>
            <person name="Mangin B."/>
            <person name="Burke J.M."/>
            <person name="Salse J."/>
            <person name="Munos S."/>
            <person name="Vincourt P."/>
            <person name="Rieseberg L.H."/>
            <person name="Langlade N.B."/>
        </authorList>
    </citation>
    <scope>NUCLEOTIDE SEQUENCE</scope>
    <source>
        <tissue evidence="9">Leaves</tissue>
    </source>
</reference>
<evidence type="ECO:0000256" key="8">
    <source>
        <dbReference type="ARBA" id="ARBA00029978"/>
    </source>
</evidence>
<keyword evidence="5" id="KW-0812">Transmembrane</keyword>
<comment type="subunit">
    <text evidence="3">Part of the Tic complex.</text>
</comment>
<dbReference type="EMBL" id="MNCJ02000332">
    <property type="protein sequence ID" value="KAF5756208.1"/>
    <property type="molecule type" value="Genomic_DNA"/>
</dbReference>
<dbReference type="InterPro" id="IPR008896">
    <property type="entry name" value="TIC214"/>
</dbReference>
<evidence type="ECO:0000256" key="3">
    <source>
        <dbReference type="ARBA" id="ARBA00011510"/>
    </source>
</evidence>
<dbReference type="AlphaFoldDB" id="A0A9K3GV70"/>
<name>A0A9K3GV70_HELAN</name>
<keyword evidence="6" id="KW-0813">Transport</keyword>
<accession>A0A9K3GV70</accession>
<keyword evidence="7" id="KW-0472">Membrane</keyword>
<dbReference type="Proteomes" id="UP000215914">
    <property type="component" value="Unassembled WGS sequence"/>
</dbReference>
<evidence type="ECO:0000256" key="2">
    <source>
        <dbReference type="ARBA" id="ARBA00009956"/>
    </source>
</evidence>
<evidence type="ECO:0000313" key="9">
    <source>
        <dbReference type="EMBL" id="KAF5756208.1"/>
    </source>
</evidence>